<dbReference type="AlphaFoldDB" id="A0A933S1D1"/>
<gene>
    <name evidence="3" type="ORF">HZA66_17640</name>
</gene>
<organism evidence="3 4">
    <name type="scientific">Rhodopseudomonas palustris</name>
    <dbReference type="NCBI Taxonomy" id="1076"/>
    <lineage>
        <taxon>Bacteria</taxon>
        <taxon>Pseudomonadati</taxon>
        <taxon>Pseudomonadota</taxon>
        <taxon>Alphaproteobacteria</taxon>
        <taxon>Hyphomicrobiales</taxon>
        <taxon>Nitrobacteraceae</taxon>
        <taxon>Rhodopseudomonas</taxon>
    </lineage>
</organism>
<feature type="compositionally biased region" description="Polar residues" evidence="2">
    <location>
        <begin position="12"/>
        <end position="22"/>
    </location>
</feature>
<dbReference type="GO" id="GO:0015074">
    <property type="term" value="P:DNA integration"/>
    <property type="evidence" value="ECO:0007669"/>
    <property type="project" value="InterPro"/>
</dbReference>
<dbReference type="Gene3D" id="1.10.443.10">
    <property type="entry name" value="Intergrase catalytic core"/>
    <property type="match status" value="1"/>
</dbReference>
<dbReference type="GO" id="GO:0003677">
    <property type="term" value="F:DNA binding"/>
    <property type="evidence" value="ECO:0007669"/>
    <property type="project" value="InterPro"/>
</dbReference>
<protein>
    <submittedName>
        <fullName evidence="3">Uncharacterized protein</fullName>
    </submittedName>
</protein>
<evidence type="ECO:0000256" key="1">
    <source>
        <dbReference type="ARBA" id="ARBA00023172"/>
    </source>
</evidence>
<dbReference type="SUPFAM" id="SSF56349">
    <property type="entry name" value="DNA breaking-rejoining enzymes"/>
    <property type="match status" value="1"/>
</dbReference>
<feature type="region of interest" description="Disordered" evidence="2">
    <location>
        <begin position="1"/>
        <end position="29"/>
    </location>
</feature>
<sequence length="157" mass="17159">MEEDLRGLAEPSATSPRRTQGSLPILGRRIETSGKSGHRVIVRGVVIEKDDDKKGFVDEDALKILSASLEPSSNKMSSEMAAARRWVPWICAHTGARVNELTSLEPSDFILRDGFHCISIRGDFSKSGKSKASLSFTTPVRSRKASRSTSCPEIVIT</sequence>
<evidence type="ECO:0000256" key="2">
    <source>
        <dbReference type="SAM" id="MobiDB-lite"/>
    </source>
</evidence>
<dbReference type="InterPro" id="IPR011010">
    <property type="entry name" value="DNA_brk_join_enz"/>
</dbReference>
<reference evidence="3" key="1">
    <citation type="submission" date="2020-07" db="EMBL/GenBank/DDBJ databases">
        <title>Huge and variable diversity of episymbiotic CPR bacteria and DPANN archaea in groundwater ecosystems.</title>
        <authorList>
            <person name="He C.Y."/>
            <person name="Keren R."/>
            <person name="Whittaker M."/>
            <person name="Farag I.F."/>
            <person name="Doudna J."/>
            <person name="Cate J.H.D."/>
            <person name="Banfield J.F."/>
        </authorList>
    </citation>
    <scope>NUCLEOTIDE SEQUENCE</scope>
    <source>
        <strain evidence="3">NC_groundwater_1818_Pr3_B-0.1um_66_35</strain>
    </source>
</reference>
<evidence type="ECO:0000313" key="3">
    <source>
        <dbReference type="EMBL" id="MBI5131264.1"/>
    </source>
</evidence>
<keyword evidence="1" id="KW-0233">DNA recombination</keyword>
<accession>A0A933S1D1</accession>
<dbReference type="GO" id="GO:0006310">
    <property type="term" value="P:DNA recombination"/>
    <property type="evidence" value="ECO:0007669"/>
    <property type="project" value="UniProtKB-KW"/>
</dbReference>
<dbReference type="InterPro" id="IPR013762">
    <property type="entry name" value="Integrase-like_cat_sf"/>
</dbReference>
<evidence type="ECO:0000313" key="4">
    <source>
        <dbReference type="Proteomes" id="UP000782519"/>
    </source>
</evidence>
<dbReference type="Proteomes" id="UP000782519">
    <property type="component" value="Unassembled WGS sequence"/>
</dbReference>
<name>A0A933S1D1_RHOPL</name>
<proteinExistence type="predicted"/>
<dbReference type="EMBL" id="JACRJB010000052">
    <property type="protein sequence ID" value="MBI5131264.1"/>
    <property type="molecule type" value="Genomic_DNA"/>
</dbReference>
<comment type="caution">
    <text evidence="3">The sequence shown here is derived from an EMBL/GenBank/DDBJ whole genome shotgun (WGS) entry which is preliminary data.</text>
</comment>